<keyword evidence="10 13" id="KW-1133">Transmembrane helix</keyword>
<feature type="transmembrane region" description="Helical" evidence="13">
    <location>
        <begin position="68"/>
        <end position="88"/>
    </location>
</feature>
<dbReference type="CDD" id="cd00075">
    <property type="entry name" value="HATPase"/>
    <property type="match status" value="1"/>
</dbReference>
<keyword evidence="8" id="KW-0418">Kinase</keyword>
<dbReference type="PROSITE" id="PS50109">
    <property type="entry name" value="HIS_KIN"/>
    <property type="match status" value="1"/>
</dbReference>
<proteinExistence type="predicted"/>
<keyword evidence="5" id="KW-0808">Transferase</keyword>
<dbReference type="PANTHER" id="PTHR45453">
    <property type="entry name" value="PHOSPHATE REGULON SENSOR PROTEIN PHOR"/>
    <property type="match status" value="1"/>
</dbReference>
<reference evidence="15 18" key="1">
    <citation type="submission" date="2023-03" db="EMBL/GenBank/DDBJ databases">
        <authorList>
            <person name="Shen W."/>
            <person name="Cai J."/>
        </authorList>
    </citation>
    <scope>NUCLEOTIDE SEQUENCE</scope>
    <source>
        <strain evidence="15">P33-2</strain>
        <strain evidence="16 18">Y2</strain>
    </source>
</reference>
<evidence type="ECO:0000256" key="7">
    <source>
        <dbReference type="ARBA" id="ARBA00022741"/>
    </source>
</evidence>
<dbReference type="InterPro" id="IPR003594">
    <property type="entry name" value="HATPase_dom"/>
</dbReference>
<dbReference type="Proteomes" id="UP001260773">
    <property type="component" value="Unassembled WGS sequence"/>
</dbReference>
<evidence type="ECO:0000256" key="13">
    <source>
        <dbReference type="SAM" id="Phobius"/>
    </source>
</evidence>
<feature type="transmembrane region" description="Helical" evidence="13">
    <location>
        <begin position="7"/>
        <end position="25"/>
    </location>
</feature>
<keyword evidence="7" id="KW-0547">Nucleotide-binding</keyword>
<dbReference type="PANTHER" id="PTHR45453:SF1">
    <property type="entry name" value="PHOSPHATE REGULON SENSOR PROTEIN PHOR"/>
    <property type="match status" value="1"/>
</dbReference>
<dbReference type="Gene3D" id="3.30.565.10">
    <property type="entry name" value="Histidine kinase-like ATPase, C-terminal domain"/>
    <property type="match status" value="1"/>
</dbReference>
<evidence type="ECO:0000313" key="17">
    <source>
        <dbReference type="Proteomes" id="UP001260773"/>
    </source>
</evidence>
<comment type="catalytic activity">
    <reaction evidence="1">
        <text>ATP + protein L-histidine = ADP + protein N-phospho-L-histidine.</text>
        <dbReference type="EC" id="2.7.13.3"/>
    </reaction>
</comment>
<dbReference type="InterPro" id="IPR036097">
    <property type="entry name" value="HisK_dim/P_sf"/>
</dbReference>
<dbReference type="GO" id="GO:0005524">
    <property type="term" value="F:ATP binding"/>
    <property type="evidence" value="ECO:0007669"/>
    <property type="project" value="UniProtKB-KW"/>
</dbReference>
<dbReference type="GO" id="GO:0004721">
    <property type="term" value="F:phosphoprotein phosphatase activity"/>
    <property type="evidence" value="ECO:0007669"/>
    <property type="project" value="TreeGrafter"/>
</dbReference>
<evidence type="ECO:0000256" key="3">
    <source>
        <dbReference type="ARBA" id="ARBA00012438"/>
    </source>
</evidence>
<keyword evidence="9 15" id="KW-0067">ATP-binding</keyword>
<comment type="caution">
    <text evidence="15">The sequence shown here is derived from an EMBL/GenBank/DDBJ whole genome shotgun (WGS) entry which is preliminary data.</text>
</comment>
<evidence type="ECO:0000256" key="4">
    <source>
        <dbReference type="ARBA" id="ARBA00022553"/>
    </source>
</evidence>
<evidence type="ECO:0000256" key="8">
    <source>
        <dbReference type="ARBA" id="ARBA00022777"/>
    </source>
</evidence>
<dbReference type="InterPro" id="IPR004358">
    <property type="entry name" value="Sig_transdc_His_kin-like_C"/>
</dbReference>
<dbReference type="EMBL" id="JARPWY010000013">
    <property type="protein sequence ID" value="MDT2513947.1"/>
    <property type="molecule type" value="Genomic_DNA"/>
</dbReference>
<evidence type="ECO:0000256" key="2">
    <source>
        <dbReference type="ARBA" id="ARBA00004370"/>
    </source>
</evidence>
<evidence type="ECO:0000256" key="10">
    <source>
        <dbReference type="ARBA" id="ARBA00022989"/>
    </source>
</evidence>
<keyword evidence="12 13" id="KW-0472">Membrane</keyword>
<dbReference type="AlphaFoldDB" id="A0AAW8RU00"/>
<dbReference type="SUPFAM" id="SSF55874">
    <property type="entry name" value="ATPase domain of HSP90 chaperone/DNA topoisomerase II/histidine kinase"/>
    <property type="match status" value="1"/>
</dbReference>
<feature type="domain" description="Histidine kinase" evidence="14">
    <location>
        <begin position="152"/>
        <end position="368"/>
    </location>
</feature>
<dbReference type="EC" id="2.7.13.3" evidence="3"/>
<dbReference type="PRINTS" id="PR00344">
    <property type="entry name" value="BCTRLSENSOR"/>
</dbReference>
<organism evidence="15 17">
    <name type="scientific">Enterococcus avium</name>
    <name type="common">Streptococcus avium</name>
    <dbReference type="NCBI Taxonomy" id="33945"/>
    <lineage>
        <taxon>Bacteria</taxon>
        <taxon>Bacillati</taxon>
        <taxon>Bacillota</taxon>
        <taxon>Bacilli</taxon>
        <taxon>Lactobacillales</taxon>
        <taxon>Enterococcaceae</taxon>
        <taxon>Enterococcus</taxon>
    </lineage>
</organism>
<dbReference type="InterPro" id="IPR050351">
    <property type="entry name" value="BphY/WalK/GraS-like"/>
</dbReference>
<evidence type="ECO:0000256" key="6">
    <source>
        <dbReference type="ARBA" id="ARBA00022692"/>
    </source>
</evidence>
<gene>
    <name evidence="15" type="ORF">P7D43_05475</name>
    <name evidence="16" type="ORF">P7D79_06820</name>
</gene>
<evidence type="ECO:0000256" key="9">
    <source>
        <dbReference type="ARBA" id="ARBA00022840"/>
    </source>
</evidence>
<evidence type="ECO:0000313" key="15">
    <source>
        <dbReference type="EMBL" id="MDT2401816.1"/>
    </source>
</evidence>
<dbReference type="GO" id="GO:0000155">
    <property type="term" value="F:phosphorelay sensor kinase activity"/>
    <property type="evidence" value="ECO:0007669"/>
    <property type="project" value="InterPro"/>
</dbReference>
<dbReference type="SUPFAM" id="SSF47384">
    <property type="entry name" value="Homodimeric domain of signal transducing histidine kinase"/>
    <property type="match status" value="1"/>
</dbReference>
<evidence type="ECO:0000313" key="18">
    <source>
        <dbReference type="Proteomes" id="UP001264335"/>
    </source>
</evidence>
<dbReference type="Pfam" id="PF02518">
    <property type="entry name" value="HATPase_c"/>
    <property type="match status" value="1"/>
</dbReference>
<keyword evidence="11" id="KW-0902">Two-component regulatory system</keyword>
<dbReference type="Gene3D" id="1.10.287.130">
    <property type="match status" value="1"/>
</dbReference>
<dbReference type="RefSeq" id="WP_010741907.1">
    <property type="nucleotide sequence ID" value="NZ_JARPVZ010000067.1"/>
</dbReference>
<dbReference type="EMBL" id="JARPWH010000012">
    <property type="protein sequence ID" value="MDT2401816.1"/>
    <property type="molecule type" value="Genomic_DNA"/>
</dbReference>
<sequence>MSRKTSILAFILLSIVLFVGLYFLFNRTDLHHTIFDGFYNTLVRSNSVPTSDGAEYTQTYIDWPNVKLFLILYALTIIFIVSLVSYIIHRIQLTKNTRLLAGKIAVFFSEPSAAPTGELMIDNELLKIKSNIENNEILLKRETQRTKDLITYLAHDLRTPLVSVIGYLNLMIDSDDLTDAQKKHFLAITLEKSTRLEHLIDDFFDITRFNLHDIQLYKEKLDFVFLLNQLADEFYPLLKEKTQSLVYEGPETLTIFADNEQLARVLNNLLKNAMNYGTAHSTIRLHLSSDAERMTFSISNEGMTIPENQLSNIFEKFYRLDKSRSTKTGGAGLGLAIAKEIILAHQGTITVTSDNGVTTFTIALPLEKA</sequence>
<comment type="subcellular location">
    <subcellularLocation>
        <location evidence="2">Membrane</location>
    </subcellularLocation>
</comment>
<dbReference type="InterPro" id="IPR005467">
    <property type="entry name" value="His_kinase_dom"/>
</dbReference>
<evidence type="ECO:0000256" key="5">
    <source>
        <dbReference type="ARBA" id="ARBA00022679"/>
    </source>
</evidence>
<dbReference type="Pfam" id="PF00512">
    <property type="entry name" value="HisKA"/>
    <property type="match status" value="1"/>
</dbReference>
<keyword evidence="4" id="KW-0597">Phosphoprotein</keyword>
<protein>
    <recommendedName>
        <fullName evidence="3">histidine kinase</fullName>
        <ecNumber evidence="3">2.7.13.3</ecNumber>
    </recommendedName>
</protein>
<dbReference type="InterPro" id="IPR003661">
    <property type="entry name" value="HisK_dim/P_dom"/>
</dbReference>
<dbReference type="SMART" id="SM00388">
    <property type="entry name" value="HisKA"/>
    <property type="match status" value="1"/>
</dbReference>
<name>A0AAW8RU00_ENTAV</name>
<dbReference type="GO" id="GO:0016036">
    <property type="term" value="P:cellular response to phosphate starvation"/>
    <property type="evidence" value="ECO:0007669"/>
    <property type="project" value="TreeGrafter"/>
</dbReference>
<evidence type="ECO:0000259" key="14">
    <source>
        <dbReference type="PROSITE" id="PS50109"/>
    </source>
</evidence>
<dbReference type="FunFam" id="3.30.565.10:FF:000013">
    <property type="entry name" value="Two-component sensor histidine kinase"/>
    <property type="match status" value="1"/>
</dbReference>
<evidence type="ECO:0000256" key="12">
    <source>
        <dbReference type="ARBA" id="ARBA00023136"/>
    </source>
</evidence>
<dbReference type="InterPro" id="IPR036890">
    <property type="entry name" value="HATPase_C_sf"/>
</dbReference>
<evidence type="ECO:0000256" key="1">
    <source>
        <dbReference type="ARBA" id="ARBA00000085"/>
    </source>
</evidence>
<keyword evidence="6 13" id="KW-0812">Transmembrane</keyword>
<evidence type="ECO:0000313" key="16">
    <source>
        <dbReference type="EMBL" id="MDT2513947.1"/>
    </source>
</evidence>
<evidence type="ECO:0000256" key="11">
    <source>
        <dbReference type="ARBA" id="ARBA00023012"/>
    </source>
</evidence>
<accession>A0AAW8RU00</accession>
<dbReference type="CDD" id="cd00082">
    <property type="entry name" value="HisKA"/>
    <property type="match status" value="1"/>
</dbReference>
<dbReference type="SMART" id="SM00387">
    <property type="entry name" value="HATPase_c"/>
    <property type="match status" value="1"/>
</dbReference>
<dbReference type="Proteomes" id="UP001264335">
    <property type="component" value="Unassembled WGS sequence"/>
</dbReference>
<dbReference type="GO" id="GO:0005886">
    <property type="term" value="C:plasma membrane"/>
    <property type="evidence" value="ECO:0007669"/>
    <property type="project" value="TreeGrafter"/>
</dbReference>